<dbReference type="CDD" id="cd18580">
    <property type="entry name" value="ABC_6TM_ABCC_D2"/>
    <property type="match status" value="1"/>
</dbReference>
<comment type="caution">
    <text evidence="13">The sequence shown here is derived from an EMBL/GenBank/DDBJ whole genome shotgun (WGS) entry which is preliminary data.</text>
</comment>
<proteinExistence type="predicted"/>
<evidence type="ECO:0000256" key="3">
    <source>
        <dbReference type="ARBA" id="ARBA00022692"/>
    </source>
</evidence>
<feature type="transmembrane region" description="Helical" evidence="10">
    <location>
        <begin position="1034"/>
        <end position="1054"/>
    </location>
</feature>
<evidence type="ECO:0000259" key="12">
    <source>
        <dbReference type="PROSITE" id="PS50929"/>
    </source>
</evidence>
<dbReference type="GO" id="GO:0005524">
    <property type="term" value="F:ATP binding"/>
    <property type="evidence" value="ECO:0007669"/>
    <property type="project" value="UniProtKB-KW"/>
</dbReference>
<evidence type="ECO:0000313" key="13">
    <source>
        <dbReference type="EMBL" id="KAK3324845.1"/>
    </source>
</evidence>
<keyword evidence="14" id="KW-1185">Reference proteome</keyword>
<evidence type="ECO:0000256" key="2">
    <source>
        <dbReference type="ARBA" id="ARBA00022448"/>
    </source>
</evidence>
<evidence type="ECO:0000256" key="8">
    <source>
        <dbReference type="ARBA" id="ARBA00059074"/>
    </source>
</evidence>
<feature type="transmembrane region" description="Helical" evidence="10">
    <location>
        <begin position="1173"/>
        <end position="1197"/>
    </location>
</feature>
<dbReference type="InterPro" id="IPR003593">
    <property type="entry name" value="AAA+_ATPase"/>
</dbReference>
<dbReference type="CDD" id="cd03250">
    <property type="entry name" value="ABCC_MRP_domain1"/>
    <property type="match status" value="1"/>
</dbReference>
<dbReference type="SMART" id="SM00382">
    <property type="entry name" value="AAA"/>
    <property type="match status" value="2"/>
</dbReference>
<accession>A0AAE0MAD1</accession>
<dbReference type="Gene3D" id="3.40.50.300">
    <property type="entry name" value="P-loop containing nucleotide triphosphate hydrolases"/>
    <property type="match status" value="2"/>
</dbReference>
<gene>
    <name evidence="13" type="ORF">B0H66DRAFT_105087</name>
</gene>
<evidence type="ECO:0000256" key="1">
    <source>
        <dbReference type="ARBA" id="ARBA00004141"/>
    </source>
</evidence>
<keyword evidence="5" id="KW-0067">ATP-binding</keyword>
<sequence length="1519" mass="165246">MACIDTVAFGLANDESHGNDCISDFPVIEYEWFFWLSVATAAACVILAIPRVVYLSRCSSIALTGLRASVISLGAKLIASIAFAGLRIGLLVIAIRHPHTSNRLVASTALDFAAACLIITLSPLEHFKSRRPSILLCSFLFLTLVYDVARTPLLWPAPSPRHDVAFTGLFTATVVVEFIFLVLESTRSKSWTALIRDGDRTQSPEETSSILSLGLYSWLNPLLWRGYHELLTMPHLYPLDRAISVDTFSSPPTPEPKAESTETSAWRLVMWLASSRPLVRSVLLPILPRLCLIGFTFCQPFFLQNLLRFLTSKATSSSAGDQDSTTASALVAVTVLTYSGIAISTALYWYYQERFQSLLRGFLIYSIYRKTANIRHVGDGDSAAVTLMGTDVERIYTGLRLIHEVWANAIQIALATWLLQRELGFAFIGPLVIVFMGFSVAFTISRRAVPYQAAWMTRVQARIGVTSSVLGQIKDLRVSGMTTPATALVQQEREEEIHAGGRSRLLVGISAGFSQLPSALAPVLAFAFGPQVLDETRAFTALSFLALLTSPLLVVLQSLPIIAACVACLRRIKVFLAQDEQTNGRLLQSTSHPSGKSPVTGKSPDTKQEDFISVQNASFGWSLEKMTLHNINLSLTKASSGSITFVVGPVASGKSTLCRALLGEVPHAQGSVRLGSDKIAYCDQVPFLFNASITENIVGFSSSDTARYEEVMQATMLAQDLRELPASDRTVIGTKGVSLSGGQRQRIALARALYHDADIMILDDVFSGLDGSTQLRVCHSIFGPDGLIRRRGTTAIICTHSTKFLPYADHVVSLASDGTIADQGEFDIVHYSGHTSRIGRAFDPVSELCSELIKEGIEIGGSQQEKPATTPPPMQIRVPGSSIRPHIPEPPSTTPIPPPTIDLEIYRHWVSTIGPIPLVIYLALVVGLGFCSNFPTIWLKMWSADSVSPKLEHSFAFWMVIYALLGVGAVICVLPAGLIMLRTAVRLGGTHLHHAAINTAMHSTLKFLSNTDVGKILNLFSQDMNILDTQLPRMVNNLCFCLATAAGQAVVIAISSGWLAISYPFFGGLLWVVQRVYLPTSKRLRILDLEAKSPLYTHFLDTIAGLPTIRAFNWFPYQLDRNNALLDDSQRPLYLLAMAQQWLTLTMNVLVTIVAVLLVVLATQLRSADAGNVGAGLVTLITLGTTLTNIVTAYTGLETSLGAISRLKGFEEETEQEENNGTLVPGESWPYAGRILMQNVEASYNGTDKVLKGVWLVIEKGEKVAICGRTGSGKSSILAVLLRLIDPLDTSSGASSHPLPIDSRPRYSADHTALRLADPQSTSSNSSHRILIDNLPLNTVNHTALRERIISASQDQVFLPGGTSFRTNLDPWNLASNEECTAVLVSLALDTLVESKGGLDAPVSSVDLSAGQKQLFSLARAVLRRRVKLRKTGVDGGILLLDEITSSADAETEQRVRKVLEQEFGGYTVVMVTHQQDMAMSCGRVVVIDAGKVVEDGQPDELMNRDGGWFRGLWGGAGR</sequence>
<evidence type="ECO:0000256" key="4">
    <source>
        <dbReference type="ARBA" id="ARBA00022741"/>
    </source>
</evidence>
<feature type="transmembrane region" description="Helical" evidence="10">
    <location>
        <begin position="101"/>
        <end position="121"/>
    </location>
</feature>
<dbReference type="PROSITE" id="PS50929">
    <property type="entry name" value="ABC_TM1F"/>
    <property type="match status" value="2"/>
</dbReference>
<feature type="transmembrane region" description="Helical" evidence="10">
    <location>
        <begin position="916"/>
        <end position="935"/>
    </location>
</feature>
<feature type="domain" description="ABC transmembrane type-1" evidence="12">
    <location>
        <begin position="919"/>
        <end position="1199"/>
    </location>
</feature>
<dbReference type="Pfam" id="PF00005">
    <property type="entry name" value="ABC_tran"/>
    <property type="match status" value="2"/>
</dbReference>
<feature type="transmembrane region" description="Helical" evidence="10">
    <location>
        <begin position="286"/>
        <end position="307"/>
    </location>
</feature>
<reference evidence="13" key="1">
    <citation type="journal article" date="2023" name="Mol. Phylogenet. Evol.">
        <title>Genome-scale phylogeny and comparative genomics of the fungal order Sordariales.</title>
        <authorList>
            <person name="Hensen N."/>
            <person name="Bonometti L."/>
            <person name="Westerberg I."/>
            <person name="Brannstrom I.O."/>
            <person name="Guillou S."/>
            <person name="Cros-Aarteil S."/>
            <person name="Calhoun S."/>
            <person name="Haridas S."/>
            <person name="Kuo A."/>
            <person name="Mondo S."/>
            <person name="Pangilinan J."/>
            <person name="Riley R."/>
            <person name="LaButti K."/>
            <person name="Andreopoulos B."/>
            <person name="Lipzen A."/>
            <person name="Chen C."/>
            <person name="Yan M."/>
            <person name="Daum C."/>
            <person name="Ng V."/>
            <person name="Clum A."/>
            <person name="Steindorff A."/>
            <person name="Ohm R.A."/>
            <person name="Martin F."/>
            <person name="Silar P."/>
            <person name="Natvig D.O."/>
            <person name="Lalanne C."/>
            <person name="Gautier V."/>
            <person name="Ament-Velasquez S.L."/>
            <person name="Kruys A."/>
            <person name="Hutchinson M.I."/>
            <person name="Powell A.J."/>
            <person name="Barry K."/>
            <person name="Miller A.N."/>
            <person name="Grigoriev I.V."/>
            <person name="Debuchy R."/>
            <person name="Gladieux P."/>
            <person name="Hiltunen Thoren M."/>
            <person name="Johannesson H."/>
        </authorList>
    </citation>
    <scope>NUCLEOTIDE SEQUENCE</scope>
    <source>
        <strain evidence="13">CBS 118394</strain>
    </source>
</reference>
<dbReference type="InterPro" id="IPR003439">
    <property type="entry name" value="ABC_transporter-like_ATP-bd"/>
</dbReference>
<comment type="function">
    <text evidence="8">ABC-type transporter; part of the gene cluster that mediates the biosynthesis of the phomopsins, a group of hexapeptide mycotoxins which infects lupins and causes lupinosis disease in livestock.</text>
</comment>
<feature type="transmembrane region" description="Helical" evidence="10">
    <location>
        <begin position="541"/>
        <end position="569"/>
    </location>
</feature>
<evidence type="ECO:0000256" key="9">
    <source>
        <dbReference type="SAM" id="MobiDB-lite"/>
    </source>
</evidence>
<keyword evidence="4" id="KW-0547">Nucleotide-binding</keyword>
<dbReference type="GO" id="GO:0016887">
    <property type="term" value="F:ATP hydrolysis activity"/>
    <property type="evidence" value="ECO:0007669"/>
    <property type="project" value="InterPro"/>
</dbReference>
<feature type="domain" description="ABC transporter" evidence="11">
    <location>
        <begin position="1235"/>
        <end position="1515"/>
    </location>
</feature>
<dbReference type="InterPro" id="IPR036640">
    <property type="entry name" value="ABC1_TM_sf"/>
</dbReference>
<evidence type="ECO:0000256" key="6">
    <source>
        <dbReference type="ARBA" id="ARBA00022989"/>
    </source>
</evidence>
<feature type="transmembrane region" description="Helical" evidence="10">
    <location>
        <begin position="1139"/>
        <end position="1161"/>
    </location>
</feature>
<dbReference type="PANTHER" id="PTHR24223">
    <property type="entry name" value="ATP-BINDING CASSETTE SUB-FAMILY C"/>
    <property type="match status" value="1"/>
</dbReference>
<keyword evidence="2" id="KW-0813">Transport</keyword>
<comment type="subcellular location">
    <subcellularLocation>
        <location evidence="1">Membrane</location>
        <topology evidence="1">Multi-pass membrane protein</topology>
    </subcellularLocation>
</comment>
<dbReference type="EMBL" id="JAUEDM010000002">
    <property type="protein sequence ID" value="KAK3324845.1"/>
    <property type="molecule type" value="Genomic_DNA"/>
</dbReference>
<evidence type="ECO:0000256" key="5">
    <source>
        <dbReference type="ARBA" id="ARBA00022840"/>
    </source>
</evidence>
<dbReference type="PROSITE" id="PS50893">
    <property type="entry name" value="ABC_TRANSPORTER_2"/>
    <property type="match status" value="2"/>
</dbReference>
<feature type="transmembrane region" description="Helical" evidence="10">
    <location>
        <begin position="32"/>
        <end position="54"/>
    </location>
</feature>
<evidence type="ECO:0000259" key="11">
    <source>
        <dbReference type="PROSITE" id="PS50893"/>
    </source>
</evidence>
<reference evidence="13" key="2">
    <citation type="submission" date="2023-06" db="EMBL/GenBank/DDBJ databases">
        <authorList>
            <consortium name="Lawrence Berkeley National Laboratory"/>
            <person name="Haridas S."/>
            <person name="Hensen N."/>
            <person name="Bonometti L."/>
            <person name="Westerberg I."/>
            <person name="Brannstrom I.O."/>
            <person name="Guillou S."/>
            <person name="Cros-Aarteil S."/>
            <person name="Calhoun S."/>
            <person name="Kuo A."/>
            <person name="Mondo S."/>
            <person name="Pangilinan J."/>
            <person name="Riley R."/>
            <person name="Labutti K."/>
            <person name="Andreopoulos B."/>
            <person name="Lipzen A."/>
            <person name="Chen C."/>
            <person name="Yanf M."/>
            <person name="Daum C."/>
            <person name="Ng V."/>
            <person name="Clum A."/>
            <person name="Steindorff A."/>
            <person name="Ohm R."/>
            <person name="Martin F."/>
            <person name="Silar P."/>
            <person name="Natvig D."/>
            <person name="Lalanne C."/>
            <person name="Gautier V."/>
            <person name="Ament-Velasquez S.L."/>
            <person name="Kruys A."/>
            <person name="Hutchinson M.I."/>
            <person name="Powell A.J."/>
            <person name="Barry K."/>
            <person name="Miller A.N."/>
            <person name="Grigoriev I.V."/>
            <person name="Debuchy R."/>
            <person name="Gladieux P."/>
            <person name="Thoren M.H."/>
            <person name="Johannesson H."/>
        </authorList>
    </citation>
    <scope>NUCLEOTIDE SEQUENCE</scope>
    <source>
        <strain evidence="13">CBS 118394</strain>
    </source>
</reference>
<feature type="transmembrane region" description="Helical" evidence="10">
    <location>
        <begin position="955"/>
        <end position="981"/>
    </location>
</feature>
<dbReference type="InterPro" id="IPR050173">
    <property type="entry name" value="ABC_transporter_C-like"/>
</dbReference>
<feature type="transmembrane region" description="Helical" evidence="10">
    <location>
        <begin position="75"/>
        <end position="95"/>
    </location>
</feature>
<dbReference type="GO" id="GO:0140359">
    <property type="term" value="F:ABC-type transporter activity"/>
    <property type="evidence" value="ECO:0007669"/>
    <property type="project" value="InterPro"/>
</dbReference>
<feature type="transmembrane region" description="Helical" evidence="10">
    <location>
        <begin position="425"/>
        <end position="444"/>
    </location>
</feature>
<dbReference type="GO" id="GO:0016020">
    <property type="term" value="C:membrane"/>
    <property type="evidence" value="ECO:0007669"/>
    <property type="project" value="UniProtKB-SubCell"/>
</dbReference>
<keyword evidence="7 10" id="KW-0472">Membrane</keyword>
<dbReference type="Proteomes" id="UP001283341">
    <property type="component" value="Unassembled WGS sequence"/>
</dbReference>
<dbReference type="PROSITE" id="PS00211">
    <property type="entry name" value="ABC_TRANSPORTER_1"/>
    <property type="match status" value="2"/>
</dbReference>
<dbReference type="SUPFAM" id="SSF52540">
    <property type="entry name" value="P-loop containing nucleoside triphosphate hydrolases"/>
    <property type="match status" value="2"/>
</dbReference>
<keyword evidence="6 10" id="KW-1133">Transmembrane helix</keyword>
<dbReference type="InterPro" id="IPR027417">
    <property type="entry name" value="P-loop_NTPase"/>
</dbReference>
<feature type="transmembrane region" description="Helical" evidence="10">
    <location>
        <begin position="327"/>
        <end position="351"/>
    </location>
</feature>
<feature type="transmembrane region" description="Helical" evidence="10">
    <location>
        <begin position="505"/>
        <end position="529"/>
    </location>
</feature>
<evidence type="ECO:0000256" key="7">
    <source>
        <dbReference type="ARBA" id="ARBA00023136"/>
    </source>
</evidence>
<name>A0AAE0MAD1_9PEZI</name>
<evidence type="ECO:0000313" key="14">
    <source>
        <dbReference type="Proteomes" id="UP001283341"/>
    </source>
</evidence>
<feature type="transmembrane region" description="Helical" evidence="10">
    <location>
        <begin position="164"/>
        <end position="183"/>
    </location>
</feature>
<keyword evidence="3 10" id="KW-0812">Transmembrane</keyword>
<dbReference type="Pfam" id="PF00664">
    <property type="entry name" value="ABC_membrane"/>
    <property type="match status" value="1"/>
</dbReference>
<protein>
    <submittedName>
        <fullName evidence="13">ABC transporter</fullName>
    </submittedName>
</protein>
<feature type="region of interest" description="Disordered" evidence="9">
    <location>
        <begin position="586"/>
        <end position="607"/>
    </location>
</feature>
<organism evidence="13 14">
    <name type="scientific">Apodospora peruviana</name>
    <dbReference type="NCBI Taxonomy" id="516989"/>
    <lineage>
        <taxon>Eukaryota</taxon>
        <taxon>Fungi</taxon>
        <taxon>Dikarya</taxon>
        <taxon>Ascomycota</taxon>
        <taxon>Pezizomycotina</taxon>
        <taxon>Sordariomycetes</taxon>
        <taxon>Sordariomycetidae</taxon>
        <taxon>Sordariales</taxon>
        <taxon>Lasiosphaeriaceae</taxon>
        <taxon>Apodospora</taxon>
    </lineage>
</organism>
<dbReference type="InterPro" id="IPR011527">
    <property type="entry name" value="ABC1_TM_dom"/>
</dbReference>
<dbReference type="Gene3D" id="1.20.1560.10">
    <property type="entry name" value="ABC transporter type 1, transmembrane domain"/>
    <property type="match status" value="2"/>
</dbReference>
<feature type="transmembrane region" description="Helical" evidence="10">
    <location>
        <begin position="401"/>
        <end position="419"/>
    </location>
</feature>
<feature type="domain" description="ABC transmembrane type-1" evidence="12">
    <location>
        <begin position="290"/>
        <end position="564"/>
    </location>
</feature>
<dbReference type="InterPro" id="IPR017871">
    <property type="entry name" value="ABC_transporter-like_CS"/>
</dbReference>
<evidence type="ECO:0000256" key="10">
    <source>
        <dbReference type="SAM" id="Phobius"/>
    </source>
</evidence>
<dbReference type="FunFam" id="1.20.1560.10:FF:000055">
    <property type="entry name" value="ABC multidrug transporter (Eurofung)"/>
    <property type="match status" value="1"/>
</dbReference>
<dbReference type="PANTHER" id="PTHR24223:SF345">
    <property type="entry name" value="ABC MULTIDRUG TRANSPORTER (EUROFUNG)"/>
    <property type="match status" value="1"/>
</dbReference>
<dbReference type="SUPFAM" id="SSF90123">
    <property type="entry name" value="ABC transporter transmembrane region"/>
    <property type="match status" value="2"/>
</dbReference>
<feature type="transmembrane region" description="Helical" evidence="10">
    <location>
        <begin position="133"/>
        <end position="149"/>
    </location>
</feature>
<feature type="domain" description="ABC transporter" evidence="11">
    <location>
        <begin position="612"/>
        <end position="841"/>
    </location>
</feature>
<dbReference type="FunFam" id="1.20.1560.10:FF:000066">
    <property type="entry name" value="ABC multidrug transporter (Eurofung)"/>
    <property type="match status" value="1"/>
</dbReference>
<dbReference type="InterPro" id="IPR044726">
    <property type="entry name" value="ABCC_6TM_D2"/>
</dbReference>